<dbReference type="SUPFAM" id="SSF51905">
    <property type="entry name" value="FAD/NAD(P)-binding domain"/>
    <property type="match status" value="1"/>
</dbReference>
<accession>A0ABX5EJ61</accession>
<sequence length="385" mass="40337">MTTTRSAVVVGAGIGGLTAAVALRRRGWDVSVLERAASLEPVGAGIALAPNALRALEAVGAGDRVHGLASLQGAVGIRRPDGAWLVRGDTTMAGAGSTVLLHRAQLVSLLTDELPGAALRLGAEVTGVVAGGPTETATVTTRDHTWHADLVVAADGIDSPMRAVLFPDHPGPAYTGVTAWRFVSAEPAPVELAETWGRGAVVGLMPLADGRVYGYLTATAPPGTRSHDEAAELRRRFAGWHDPLDQLLGALEPGQVLHHDLRWLRTPLPRYDVGRVAFVGDAAHAMTPNLGQGGAQAIEDAVVLAATVDAAGPDRVEAALASYTDQRRDRTRRIARTSARVGAVTRWRSPVAVGLRDLGLRTVGRWAMPRAAKGLESILGWRPPA</sequence>
<evidence type="ECO:0000259" key="3">
    <source>
        <dbReference type="Pfam" id="PF01494"/>
    </source>
</evidence>
<keyword evidence="5" id="KW-1185">Reference proteome</keyword>
<keyword evidence="2" id="KW-0503">Monooxygenase</keyword>
<keyword evidence="1" id="KW-0560">Oxidoreductase</keyword>
<protein>
    <submittedName>
        <fullName evidence="4">2-polyprenyl-6-methoxyphenol hydroxylase-like FAD-dependent oxidoreductase</fullName>
    </submittedName>
</protein>
<evidence type="ECO:0000313" key="5">
    <source>
        <dbReference type="Proteomes" id="UP000239895"/>
    </source>
</evidence>
<dbReference type="PANTHER" id="PTHR13789">
    <property type="entry name" value="MONOOXYGENASE"/>
    <property type="match status" value="1"/>
</dbReference>
<gene>
    <name evidence="4" type="ORF">BCL65_101590</name>
</gene>
<dbReference type="Gene3D" id="3.50.50.60">
    <property type="entry name" value="FAD/NAD(P)-binding domain"/>
    <property type="match status" value="1"/>
</dbReference>
<evidence type="ECO:0000256" key="1">
    <source>
        <dbReference type="ARBA" id="ARBA00023002"/>
    </source>
</evidence>
<evidence type="ECO:0000256" key="2">
    <source>
        <dbReference type="ARBA" id="ARBA00023033"/>
    </source>
</evidence>
<dbReference type="PANTHER" id="PTHR13789:SF309">
    <property type="entry name" value="PUTATIVE (AFU_ORTHOLOGUE AFUA_6G14510)-RELATED"/>
    <property type="match status" value="1"/>
</dbReference>
<dbReference type="EMBL" id="PVTX01000001">
    <property type="protein sequence ID" value="PRZ10445.1"/>
    <property type="molecule type" value="Genomic_DNA"/>
</dbReference>
<dbReference type="Proteomes" id="UP000239895">
    <property type="component" value="Unassembled WGS sequence"/>
</dbReference>
<name>A0ABX5EJ61_9MICO</name>
<dbReference type="InterPro" id="IPR050493">
    <property type="entry name" value="FAD-dep_Monooxygenase_BioMet"/>
</dbReference>
<evidence type="ECO:0000313" key="4">
    <source>
        <dbReference type="EMBL" id="PRZ10445.1"/>
    </source>
</evidence>
<dbReference type="InterPro" id="IPR036188">
    <property type="entry name" value="FAD/NAD-bd_sf"/>
</dbReference>
<feature type="domain" description="FAD-binding" evidence="3">
    <location>
        <begin position="7"/>
        <end position="337"/>
    </location>
</feature>
<dbReference type="PRINTS" id="PR00420">
    <property type="entry name" value="RNGMNOXGNASE"/>
</dbReference>
<dbReference type="Pfam" id="PF01494">
    <property type="entry name" value="FAD_binding_3"/>
    <property type="match status" value="1"/>
</dbReference>
<organism evidence="4 5">
    <name type="scientific">Isoptericola halotolerans</name>
    <dbReference type="NCBI Taxonomy" id="300560"/>
    <lineage>
        <taxon>Bacteria</taxon>
        <taxon>Bacillati</taxon>
        <taxon>Actinomycetota</taxon>
        <taxon>Actinomycetes</taxon>
        <taxon>Micrococcales</taxon>
        <taxon>Promicromonosporaceae</taxon>
        <taxon>Isoptericola</taxon>
    </lineage>
</organism>
<dbReference type="InterPro" id="IPR002938">
    <property type="entry name" value="FAD-bd"/>
</dbReference>
<reference evidence="4 5" key="1">
    <citation type="submission" date="2018-03" db="EMBL/GenBank/DDBJ databases">
        <title>Comparative analysis of microorganisms from saline springs in Andes Mountain Range, Colombia.</title>
        <authorList>
            <person name="Rubin E."/>
        </authorList>
    </citation>
    <scope>NUCLEOTIDE SEQUENCE [LARGE SCALE GENOMIC DNA]</scope>
    <source>
        <strain evidence="4 5">CG 23</strain>
    </source>
</reference>
<proteinExistence type="predicted"/>
<dbReference type="RefSeq" id="WP_106264940.1">
    <property type="nucleotide sequence ID" value="NZ_PVTX01000001.1"/>
</dbReference>
<comment type="caution">
    <text evidence="4">The sequence shown here is derived from an EMBL/GenBank/DDBJ whole genome shotgun (WGS) entry which is preliminary data.</text>
</comment>